<dbReference type="InterPro" id="IPR006674">
    <property type="entry name" value="HD_domain"/>
</dbReference>
<dbReference type="OrthoDB" id="9758038at2"/>
<gene>
    <name evidence="6" type="primary">glnD</name>
    <name evidence="9" type="ORF">DES53_103455</name>
</gene>
<dbReference type="SUPFAM" id="SSF55021">
    <property type="entry name" value="ACT-like"/>
    <property type="match status" value="2"/>
</dbReference>
<keyword evidence="10" id="KW-1185">Reference proteome</keyword>
<dbReference type="PANTHER" id="PTHR47320">
    <property type="entry name" value="BIFUNCTIONAL URIDYLYLTRANSFERASE/URIDYLYL-REMOVING ENZYME"/>
    <property type="match status" value="1"/>
</dbReference>
<dbReference type="InterPro" id="IPR013546">
    <property type="entry name" value="PII_UdlTrfase/GS_AdlTrfase"/>
</dbReference>
<evidence type="ECO:0000256" key="6">
    <source>
        <dbReference type="HAMAP-Rule" id="MF_00277"/>
    </source>
</evidence>
<comment type="similarity">
    <text evidence="6">Belongs to the GlnD family.</text>
</comment>
<evidence type="ECO:0000313" key="9">
    <source>
        <dbReference type="EMBL" id="RBP45455.1"/>
    </source>
</evidence>
<sequence>MAQLVKKLSTRAREALANTTGKPRSPAEILRTFKRFRKIEEARIRMMHKAGGGGVEICEMRSDFIDVLLKHLWNELLLREDAAEARSLKISLVATGGYGRRHMNPQSDVDLLFLLSGNGTKVPTALGPFITAFITTMFDLRLAVGDKSTRTVGDTLSLANEKNDVKTALIEARLVAGNEEPYQELKRRYDKECMDGKETQFLLLRQQDLLARHAKYEGTPSVQEPNVKNGCGGLRDYHNALWMSYAKHRTTNLRDLVKLGIFPANAVREMERAYDFILRVRNELHYIEGRESDILTLRLQGVVATNLEYPQKKILQRIEYFMREYYTHSGCLLHRGNELMDRFHLQALAEEKPSLVARLLRRTEKPVERFDGFISRDERIHPQEDDIFKEDPPRLMRLFVHTQQRHLRLSPELFQLVQKNWALINRVFRYNKAARESFEAILSQKGDVARVLRQMHRVGFLGRYLPEFGALTNLVQHEFFHRYPADEHTLRTIDKLDELAGTPKRGMEFFQQLFHEVQDPFILYLALILHDSGRAENTETHSDASALLADRVCRRLSIKGARRRLLMFLIDHHLTLYRTATTKNLDDPKVISEFAAIVRNKQQLDTLLVMTHADSRGTSDKSWNSWKESLLLHLYHSTIRYLNDPSDYVRSVSAPLKELQGEVHRKLDSSYDLEIAAHFEKMPRSYFNFRSADTIVQHIQVYRQFFEKLVKGKPGDSLLPELFWIDHPEQGCSELIVVSWDRHLLLARVAGALAAQGITILAADLYQRQDDTVLDIFRVCRTDFTPVSNDRTKARIKSSIEEAFETHTFDFSKAIAEVRKPFKGLEEMAAEVPQRVHFNHLISPDYTVIELQALDRIGLLYDVFRHIGQAGLNICHARINTEKGVALDSIYVQDKAGKKVADKVLLEALREKLEQAVFANGN</sequence>
<dbReference type="InterPro" id="IPR002912">
    <property type="entry name" value="ACT_dom"/>
</dbReference>
<comment type="function">
    <text evidence="6">Modifies, by uridylylation and deuridylylation, the PII regulatory proteins (GlnB and homologs), in response to the nitrogen status of the cell that GlnD senses through the glutamine level. Under low glutamine levels, catalyzes the conversion of the PII proteins and UTP to PII-UMP and PPi, while under higher glutamine levels, GlnD hydrolyzes PII-UMP to PII and UMP (deuridylylation). Thus, controls uridylylation state and activity of the PII proteins, and plays an important role in the regulation of nitrogen metabolism.</text>
</comment>
<keyword evidence="3 6" id="KW-0378">Hydrolase</keyword>
<comment type="activity regulation">
    <text evidence="6">Uridylyltransferase (UTase) activity is inhibited by glutamine, while glutamine activates uridylyl-removing (UR) activity.</text>
</comment>
<dbReference type="InterPro" id="IPR045865">
    <property type="entry name" value="ACT-like_dom_sf"/>
</dbReference>
<dbReference type="PIRSF" id="PIRSF006288">
    <property type="entry name" value="PII_uridyltransf"/>
    <property type="match status" value="1"/>
</dbReference>
<dbReference type="Proteomes" id="UP000253426">
    <property type="component" value="Unassembled WGS sequence"/>
</dbReference>
<dbReference type="NCBIfam" id="TIGR01693">
    <property type="entry name" value="UTase_glnD"/>
    <property type="match status" value="1"/>
</dbReference>
<reference evidence="9 10" key="1">
    <citation type="submission" date="2018-06" db="EMBL/GenBank/DDBJ databases">
        <title>Genomic Encyclopedia of Type Strains, Phase IV (KMG-IV): sequencing the most valuable type-strain genomes for metagenomic binning, comparative biology and taxonomic classification.</title>
        <authorList>
            <person name="Goeker M."/>
        </authorList>
    </citation>
    <scope>NUCLEOTIDE SEQUENCE [LARGE SCALE GENOMIC DNA]</scope>
    <source>
        <strain evidence="9 10">DSM 25532</strain>
    </source>
</reference>
<feature type="region of interest" description="Uridylyltransferase" evidence="6">
    <location>
        <begin position="1"/>
        <end position="366"/>
    </location>
</feature>
<evidence type="ECO:0000256" key="4">
    <source>
        <dbReference type="ARBA" id="ARBA00022842"/>
    </source>
</evidence>
<comment type="domain">
    <text evidence="6">Has four distinct domains: an N-terminal nucleotidyltransferase (NT) domain responsible for UTase activity, a central HD domain that encodes UR activity, and two C-terminal ACT domains that seem to have a role in glutamine sensing.</text>
</comment>
<evidence type="ECO:0000259" key="7">
    <source>
        <dbReference type="PROSITE" id="PS51671"/>
    </source>
</evidence>
<evidence type="ECO:0000256" key="3">
    <source>
        <dbReference type="ARBA" id="ARBA00022801"/>
    </source>
</evidence>
<dbReference type="Gene3D" id="3.30.460.10">
    <property type="entry name" value="Beta Polymerase, domain 2"/>
    <property type="match status" value="1"/>
</dbReference>
<feature type="domain" description="HD" evidence="8">
    <location>
        <begin position="485"/>
        <end position="607"/>
    </location>
</feature>
<comment type="catalytic activity">
    <reaction evidence="6">
        <text>[protein-PII]-uridylyl-L-tyrosine + H2O = [protein-PII]-L-tyrosine + UMP + H(+)</text>
        <dbReference type="Rhea" id="RHEA:48600"/>
        <dbReference type="Rhea" id="RHEA-COMP:12147"/>
        <dbReference type="Rhea" id="RHEA-COMP:12148"/>
        <dbReference type="ChEBI" id="CHEBI:15377"/>
        <dbReference type="ChEBI" id="CHEBI:15378"/>
        <dbReference type="ChEBI" id="CHEBI:46858"/>
        <dbReference type="ChEBI" id="CHEBI:57865"/>
        <dbReference type="ChEBI" id="CHEBI:90602"/>
    </reaction>
</comment>
<proteinExistence type="inferred from homology"/>
<keyword evidence="2 6" id="KW-0548">Nucleotidyltransferase</keyword>
<dbReference type="RefSeq" id="WP_113958577.1">
    <property type="nucleotide sequence ID" value="NZ_QNRR01000003.1"/>
</dbReference>
<feature type="domain" description="ACT" evidence="7">
    <location>
        <begin position="848"/>
        <end position="922"/>
    </location>
</feature>
<evidence type="ECO:0000313" key="10">
    <source>
        <dbReference type="Proteomes" id="UP000253426"/>
    </source>
</evidence>
<dbReference type="CDD" id="cd04873">
    <property type="entry name" value="ACT_UUR-ACR-like"/>
    <property type="match status" value="1"/>
</dbReference>
<evidence type="ECO:0000256" key="1">
    <source>
        <dbReference type="ARBA" id="ARBA00022679"/>
    </source>
</evidence>
<protein>
    <recommendedName>
        <fullName evidence="6">Bifunctional uridylyltransferase/uridylyl-removing enzyme</fullName>
        <shortName evidence="6">UTase/UR</shortName>
    </recommendedName>
    <alternativeName>
        <fullName evidence="6">Bifunctional [protein-PII] modification enzyme</fullName>
    </alternativeName>
    <alternativeName>
        <fullName evidence="6">Bifunctional nitrogen sensor protein</fullName>
    </alternativeName>
    <domain>
        <recommendedName>
            <fullName evidence="6">[Protein-PII] uridylyltransferase</fullName>
            <shortName evidence="6">PII uridylyltransferase</shortName>
            <shortName evidence="6">UTase</shortName>
            <ecNumber evidence="6">2.7.7.59</ecNumber>
        </recommendedName>
    </domain>
    <domain>
        <recommendedName>
            <fullName evidence="6">[Protein-PII]-UMP uridylyl-removing enzyme</fullName>
            <shortName evidence="6">UR</shortName>
            <ecNumber evidence="6">3.1.4.-</ecNumber>
        </recommendedName>
    </domain>
</protein>
<feature type="domain" description="ACT" evidence="7">
    <location>
        <begin position="734"/>
        <end position="814"/>
    </location>
</feature>
<comment type="cofactor">
    <cofactor evidence="6">
        <name>Mg(2+)</name>
        <dbReference type="ChEBI" id="CHEBI:18420"/>
    </cofactor>
</comment>
<dbReference type="Gene3D" id="1.10.3090.10">
    <property type="entry name" value="cca-adding enzyme, domain 2"/>
    <property type="match status" value="1"/>
</dbReference>
<evidence type="ECO:0000256" key="2">
    <source>
        <dbReference type="ARBA" id="ARBA00022695"/>
    </source>
</evidence>
<evidence type="ECO:0000256" key="5">
    <source>
        <dbReference type="ARBA" id="ARBA00023268"/>
    </source>
</evidence>
<organism evidence="9 10">
    <name type="scientific">Roseimicrobium gellanilyticum</name>
    <dbReference type="NCBI Taxonomy" id="748857"/>
    <lineage>
        <taxon>Bacteria</taxon>
        <taxon>Pseudomonadati</taxon>
        <taxon>Verrucomicrobiota</taxon>
        <taxon>Verrucomicrobiia</taxon>
        <taxon>Verrucomicrobiales</taxon>
        <taxon>Verrucomicrobiaceae</taxon>
        <taxon>Roseimicrobium</taxon>
    </lineage>
</organism>
<dbReference type="Pfam" id="PF08335">
    <property type="entry name" value="GlnD_UR_UTase"/>
    <property type="match status" value="1"/>
</dbReference>
<keyword evidence="4 6" id="KW-0460">Magnesium</keyword>
<dbReference type="HAMAP" id="MF_00277">
    <property type="entry name" value="PII_uridylyl_transf"/>
    <property type="match status" value="1"/>
</dbReference>
<keyword evidence="1 6" id="KW-0808">Transferase</keyword>
<dbReference type="PANTHER" id="PTHR47320:SF1">
    <property type="entry name" value="BIFUNCTIONAL URIDYLYLTRANSFERASE_URIDYLYL-REMOVING ENZYME"/>
    <property type="match status" value="1"/>
</dbReference>
<name>A0A366HPN5_9BACT</name>
<dbReference type="CDD" id="cd04900">
    <property type="entry name" value="ACT_UUR-like_1"/>
    <property type="match status" value="1"/>
</dbReference>
<dbReference type="GO" id="GO:0006808">
    <property type="term" value="P:regulation of nitrogen utilization"/>
    <property type="evidence" value="ECO:0007669"/>
    <property type="project" value="UniProtKB-UniRule"/>
</dbReference>
<dbReference type="EMBL" id="QNRR01000003">
    <property type="protein sequence ID" value="RBP45455.1"/>
    <property type="molecule type" value="Genomic_DNA"/>
</dbReference>
<dbReference type="SUPFAM" id="SSF81891">
    <property type="entry name" value="Poly A polymerase C-terminal region-like"/>
    <property type="match status" value="1"/>
</dbReference>
<dbReference type="InterPro" id="IPR010043">
    <property type="entry name" value="UTase/UR"/>
</dbReference>
<comment type="catalytic activity">
    <reaction evidence="6">
        <text>[protein-PII]-L-tyrosine + UTP = [protein-PII]-uridylyl-L-tyrosine + diphosphate</text>
        <dbReference type="Rhea" id="RHEA:13673"/>
        <dbReference type="Rhea" id="RHEA-COMP:12147"/>
        <dbReference type="Rhea" id="RHEA-COMP:12148"/>
        <dbReference type="ChEBI" id="CHEBI:33019"/>
        <dbReference type="ChEBI" id="CHEBI:46398"/>
        <dbReference type="ChEBI" id="CHEBI:46858"/>
        <dbReference type="ChEBI" id="CHEBI:90602"/>
        <dbReference type="EC" id="2.7.7.59"/>
    </reaction>
</comment>
<dbReference type="AlphaFoldDB" id="A0A366HPN5"/>
<accession>A0A366HPN5</accession>
<dbReference type="EC" id="2.7.7.59" evidence="6"/>
<comment type="caution">
    <text evidence="9">The sequence shown here is derived from an EMBL/GenBank/DDBJ whole genome shotgun (WGS) entry which is preliminary data.</text>
</comment>
<comment type="caution">
    <text evidence="6">Lacks conserved residue(s) required for the propagation of feature annotation.</text>
</comment>
<dbReference type="SUPFAM" id="SSF81593">
    <property type="entry name" value="Nucleotidyltransferase substrate binding subunit/domain"/>
    <property type="match status" value="1"/>
</dbReference>
<dbReference type="Pfam" id="PF24931">
    <property type="entry name" value="ACT_ACR9_3rd"/>
    <property type="match status" value="1"/>
</dbReference>
<dbReference type="Gene3D" id="3.30.70.260">
    <property type="match status" value="1"/>
</dbReference>
<dbReference type="GO" id="GO:0008081">
    <property type="term" value="F:phosphoric diester hydrolase activity"/>
    <property type="evidence" value="ECO:0007669"/>
    <property type="project" value="UniProtKB-UniRule"/>
</dbReference>
<keyword evidence="5 6" id="KW-0511">Multifunctional enzyme</keyword>
<dbReference type="PROSITE" id="PS51831">
    <property type="entry name" value="HD"/>
    <property type="match status" value="1"/>
</dbReference>
<dbReference type="GO" id="GO:0008773">
    <property type="term" value="F:[protein-PII] uridylyltransferase activity"/>
    <property type="evidence" value="ECO:0007669"/>
    <property type="project" value="UniProtKB-UniRule"/>
</dbReference>
<evidence type="ECO:0000259" key="8">
    <source>
        <dbReference type="PROSITE" id="PS51831"/>
    </source>
</evidence>
<dbReference type="PROSITE" id="PS51671">
    <property type="entry name" value="ACT"/>
    <property type="match status" value="2"/>
</dbReference>
<dbReference type="EC" id="3.1.4.-" evidence="6"/>
<dbReference type="CDD" id="cd05401">
    <property type="entry name" value="NT_GlnE_GlnD_like"/>
    <property type="match status" value="1"/>
</dbReference>
<dbReference type="InterPro" id="IPR043519">
    <property type="entry name" value="NT_sf"/>
</dbReference>
<dbReference type="SUPFAM" id="SSF81301">
    <property type="entry name" value="Nucleotidyltransferase"/>
    <property type="match status" value="1"/>
</dbReference>